<evidence type="ECO:0000313" key="6">
    <source>
        <dbReference type="Proteomes" id="UP000245946"/>
    </source>
</evidence>
<dbReference type="PANTHER" id="PTHR12295:SF30">
    <property type="entry name" value="PROTEIN FURRY"/>
    <property type="match status" value="1"/>
</dbReference>
<dbReference type="Proteomes" id="UP000245946">
    <property type="component" value="Unassembled WGS sequence"/>
</dbReference>
<evidence type="ECO:0000256" key="1">
    <source>
        <dbReference type="SAM" id="MobiDB-lite"/>
    </source>
</evidence>
<feature type="compositionally biased region" description="Polar residues" evidence="1">
    <location>
        <begin position="118"/>
        <end position="130"/>
    </location>
</feature>
<sequence>MESQIQLPELDDDDDVLYAPSASTVGRSGGPGAALPALSIPSRGGPFRGAELSFHTRSGSGTSNDSNAGPPSAGSISNGATSAFRFPPTGPVAAAPPERPGAPRKSSFASLRAAIKGQQASSSATATNGSHRYPLPAPLDLSRRGHGRTDSALSAASRGAASSSGGHGAPSTQSASSAAGGNWNAAGSSMSRGGHVQHSSNYSEVSAGASSSTGSVFGAGSSMGGFAPYMTSHAHPSMGMPPMPPFPQEYSAHMPSFPHEYQASASGSASMPRDSEDAVRPNFYGGAFGAANGEESHDSARYLGPPTPLASASFAQSDYDYASAMPHTPTMALRRGPSASGPRAAGGALGTLPDGVGSDDPKTPAEYALNVLMSRWITSTALKMESVQEAGVSDTEPSLEHSFGAGADDVFDALLVSIAHVARKSATPVISSLFRWRALQVSANVDATSVRRAMPRMGQYSSSLAGAGTLGVREVAIVLMRRKVLMSAYLLARALTEVAKQLGRGSLGKASSAELEGDVFELMLECSRERTPRSAMQVAAFETIAKLLGELSKTHFVAIGDRFVSLLEQCAKAPASKEAESAADVAIQGLRHLTITVYPMELFEEGADFVEILSRYFVGSHGQRLKTSYADALTHLLLPVAKSASAEMNHPTWIKALETIGPRAFAMANKPRYWQTAYPLYVACLCAAPEEKFLQTGAGWSWFTCIEAGVAKLKDRASRNIVLNGAVRLIWTYMFRCRESSNTTTKRLEAFFRLWFPANRPTVLPQDAVLSPYIVMVHLALYRHFDYGQELVLEFLRHSVLGGNTLALQPDVLWKQRMTIAVRAVLLTLDAYVREESPPFPDGADFTVFDFDTEQRSGRGDELPEDFAFARPEIGEAQIRFNDLIGKIALICDHHVGGASVFDESAIVVRAGTSTFQRPTAAADEERYLWRTHPASRISTAYPRESQPYLDLLRACVEAWPRCLSSSIPFPSVLSALFRGHLSVDPQLAHASSESLRRIARQRKGGASAVVSGFMRYIFRIETVFWETHSNQTLLLAKVELAVKLWIEFLNIWLADLRKSQADQGMERTSAWAMIDDVEAHGLFLLCSAWRPLRRHAISVLRLVAVLDDAFLSPARRQALAAERARGEDEEPTRIIHLLERPSSRYCSEDDAGLTAAQRARVTKWRAPNRSEPLSELAESDSAIEHSLWHHVMPRFLRMCLERFPTTVAVFRSYVTSRALGMETAVAAVSGTSAAIVGTTRGLPGVGTTAAPALGPDQALMADHWKLYILALCTTTTSTDGGHGLALGHVRQPSEGGGERVIAARDLFQRLVPFLASEQAHVRDAVVSALGNININLYRTLLETTQAVGAQLNEDSKARSATRSIGPARRSRRHERLRTAVAHVVQLTSAHMLRDETLSDQSIVMLILGWVKDTFAFLTQREVRVDWEFHRLRRFFSGVVEEFFNGLARLEASERYFNFDTRLRMFRLFREWHSYSQAAQDGPVKLANLLASVGEQYRDDKQREQVLTLLRNETQLLSYHAGSAMAALCQGAISLVGSAAPAPMPGSSLDAASLLLWLQHLFQSPAPQNHAVARRALHALLKFNAKHEQLVATAVEHCFAEDEGTTSPRSFFVVMADVIVRQSEELVPLHQSLCLGLVKLGHPDSEVRRKAFELLDCVGRRHVPALAMHDLEVGVGSPLPATYLRAQREISAHLADRFGSLKVAMLSEYTSRLPVIDIMRRATTLGLLPEWLNGLELPSTGAADIDRSGSFAASFASVEVPGEAFVVLTNLMFLTIKYSDDHNFEIQDMWASLAEGPGAGANAAVIVRFLVEEALRFRSSAFVVQAKRAMSCLSHTVIAPVLFATLCALIEPSAMIPVPRDEALPALEAALQHLHCAVLDPLLPDASRRQVFSPGQIALLFVGELTYDRTEHLASSLPLLLHAIFMQVDSVSQFVQEQMMAMLMQIMRTLTSASGPVVAETKPEAADADTSLNATAKQKVEQLFAKGSAVFWAHDDLDLDLDQTRTPRTLRSTLTELLAVLHPLLPELRAEWGQTSLHWATSAPVRHMACRSFQTFRVLLPDTTPSMLADMLGRLSNTVSDPSVDVQAFALEVLYTLTAVVRSADASQTELLSQIFWGSVACLSTANEREFAETITLLESLLDKLDIGARDTIDMLRDRCPEGWEGEAGGLQRLILRGLRSSVTSSASFAVLARLASVQDDTLIDAYGSRLAQLFTAALPWFLQSTDAPLTQDDSVLALAGNIALLAEHEGKADLHRVATSIAKSRFRTKDDLVRQAVGCIRVNFLPAQGPDLAVLLLSLALNQHEWLRKQTLQVLKVFFQVIDTRSDAFANLGSELLMPLLRLLSSSLSAEALDVLDEPISINGGPAANQILRMSLQWGKPSRRREQSSDASIFGAPDDSGWAVAHPQEMTARSRINVQAVFKTCELALETAPVGEVNFVECDDLEEDDTSVVDLGLGGALSQLHALSNFFEPDSSPSVGRPGASAFPALAGESDEQVARILARSAARSTPSSHDFNGERASLDRSDAGNSYYGLEPSPYASDAFTHPASIEAARAAGILPSLFTDVGRLRSRSDSDSSSSPLAPHDDGSSTPHPPAAYAAASNGSESAATTPQRERSSAWPGKTFFRGRASPRASPEATAVPNPLEHAPQRL</sequence>
<dbReference type="PANTHER" id="PTHR12295">
    <property type="entry name" value="FURRY-RELATED"/>
    <property type="match status" value="1"/>
</dbReference>
<dbReference type="Pfam" id="PF14222">
    <property type="entry name" value="MOR2-PAG1_N"/>
    <property type="match status" value="1"/>
</dbReference>
<dbReference type="GO" id="GO:0005938">
    <property type="term" value="C:cell cortex"/>
    <property type="evidence" value="ECO:0007669"/>
    <property type="project" value="TreeGrafter"/>
</dbReference>
<feature type="compositionally biased region" description="Low complexity" evidence="1">
    <location>
        <begin position="151"/>
        <end position="164"/>
    </location>
</feature>
<accession>A0A316Z193</accession>
<evidence type="ECO:0008006" key="7">
    <source>
        <dbReference type="Google" id="ProtNLM"/>
    </source>
</evidence>
<dbReference type="GeneID" id="37268606"/>
<protein>
    <recommendedName>
        <fullName evidence="7">Cell morphogenesis protein</fullName>
    </recommendedName>
</protein>
<dbReference type="InterPro" id="IPR016024">
    <property type="entry name" value="ARM-type_fold"/>
</dbReference>
<dbReference type="SUPFAM" id="SSF48371">
    <property type="entry name" value="ARM repeat"/>
    <property type="match status" value="1"/>
</dbReference>
<evidence type="ECO:0000259" key="2">
    <source>
        <dbReference type="Pfam" id="PF14222"/>
    </source>
</evidence>
<feature type="compositionally biased region" description="Polar residues" evidence="1">
    <location>
        <begin position="55"/>
        <end position="81"/>
    </location>
</feature>
<proteinExistence type="predicted"/>
<feature type="region of interest" description="Disordered" evidence="1">
    <location>
        <begin position="2505"/>
        <end position="2531"/>
    </location>
</feature>
<feature type="region of interest" description="Disordered" evidence="1">
    <location>
        <begin position="2571"/>
        <end position="2654"/>
    </location>
</feature>
<dbReference type="OrthoDB" id="6287725at2759"/>
<dbReference type="InterPro" id="IPR025614">
    <property type="entry name" value="Cell_morpho_N"/>
</dbReference>
<feature type="region of interest" description="Disordered" evidence="1">
    <location>
        <begin position="1"/>
        <end position="213"/>
    </location>
</feature>
<feature type="domain" description="Cell morphogenesis central region" evidence="4">
    <location>
        <begin position="1301"/>
        <end position="1482"/>
    </location>
</feature>
<feature type="compositionally biased region" description="Polar residues" evidence="1">
    <location>
        <begin position="2604"/>
        <end position="2614"/>
    </location>
</feature>
<feature type="domain" description="Cell morphogenesis central region" evidence="4">
    <location>
        <begin position="1890"/>
        <end position="2084"/>
    </location>
</feature>
<evidence type="ECO:0000259" key="4">
    <source>
        <dbReference type="Pfam" id="PF14228"/>
    </source>
</evidence>
<feature type="domain" description="Cell morphogenesis central region" evidence="4">
    <location>
        <begin position="1572"/>
        <end position="1737"/>
    </location>
</feature>
<feature type="domain" description="Cell morphogenesis protein C-terminal" evidence="3">
    <location>
        <begin position="2114"/>
        <end position="2364"/>
    </location>
</feature>
<dbReference type="EMBL" id="KZ819305">
    <property type="protein sequence ID" value="PWN95311.1"/>
    <property type="molecule type" value="Genomic_DNA"/>
</dbReference>
<keyword evidence="6" id="KW-1185">Reference proteome</keyword>
<feature type="region of interest" description="Disordered" evidence="1">
    <location>
        <begin position="259"/>
        <end position="282"/>
    </location>
</feature>
<dbReference type="Pfam" id="PF14228">
    <property type="entry name" value="MOR2-PAG1_mid"/>
    <property type="match status" value="3"/>
</dbReference>
<dbReference type="InterPro" id="IPR039867">
    <property type="entry name" value="Furry/Tao3/Mor2"/>
</dbReference>
<dbReference type="GO" id="GO:0030427">
    <property type="term" value="C:site of polarized growth"/>
    <property type="evidence" value="ECO:0007669"/>
    <property type="project" value="TreeGrafter"/>
</dbReference>
<feature type="compositionally biased region" description="Basic and acidic residues" evidence="1">
    <location>
        <begin position="2517"/>
        <end position="2528"/>
    </location>
</feature>
<evidence type="ECO:0000259" key="3">
    <source>
        <dbReference type="Pfam" id="PF14225"/>
    </source>
</evidence>
<feature type="region of interest" description="Disordered" evidence="1">
    <location>
        <begin position="333"/>
        <end position="359"/>
    </location>
</feature>
<dbReference type="InterPro" id="IPR025481">
    <property type="entry name" value="Cell_Morphogen_C"/>
</dbReference>
<name>A0A316Z193_9BASI</name>
<feature type="compositionally biased region" description="Low complexity" evidence="1">
    <location>
        <begin position="334"/>
        <end position="346"/>
    </location>
</feature>
<feature type="domain" description="Cell morphogenesis protein N-terminal" evidence="2">
    <location>
        <begin position="482"/>
        <end position="1054"/>
    </location>
</feature>
<dbReference type="RefSeq" id="XP_025595590.1">
    <property type="nucleotide sequence ID" value="XM_025741062.1"/>
</dbReference>
<dbReference type="InterPro" id="IPR029473">
    <property type="entry name" value="MOR2-PAG1_mid"/>
</dbReference>
<organism evidence="5 6">
    <name type="scientific">Tilletiopsis washingtonensis</name>
    <dbReference type="NCBI Taxonomy" id="58919"/>
    <lineage>
        <taxon>Eukaryota</taxon>
        <taxon>Fungi</taxon>
        <taxon>Dikarya</taxon>
        <taxon>Basidiomycota</taxon>
        <taxon>Ustilaginomycotina</taxon>
        <taxon>Exobasidiomycetes</taxon>
        <taxon>Entylomatales</taxon>
        <taxon>Entylomatales incertae sedis</taxon>
        <taxon>Tilletiopsis</taxon>
    </lineage>
</organism>
<gene>
    <name evidence="5" type="ORF">FA09DRAFT_322723</name>
</gene>
<evidence type="ECO:0000313" key="5">
    <source>
        <dbReference type="EMBL" id="PWN95311.1"/>
    </source>
</evidence>
<dbReference type="Pfam" id="PF14225">
    <property type="entry name" value="MOR2-PAG1_C"/>
    <property type="match status" value="1"/>
</dbReference>
<reference evidence="5 6" key="1">
    <citation type="journal article" date="2018" name="Mol. Biol. Evol.">
        <title>Broad Genomic Sampling Reveals a Smut Pathogenic Ancestry of the Fungal Clade Ustilaginomycotina.</title>
        <authorList>
            <person name="Kijpornyongpan T."/>
            <person name="Mondo S.J."/>
            <person name="Barry K."/>
            <person name="Sandor L."/>
            <person name="Lee J."/>
            <person name="Lipzen A."/>
            <person name="Pangilinan J."/>
            <person name="LaButti K."/>
            <person name="Hainaut M."/>
            <person name="Henrissat B."/>
            <person name="Grigoriev I.V."/>
            <person name="Spatafora J.W."/>
            <person name="Aime M.C."/>
        </authorList>
    </citation>
    <scope>NUCLEOTIDE SEQUENCE [LARGE SCALE GENOMIC DNA]</scope>
    <source>
        <strain evidence="5 6">MCA 4186</strain>
    </source>
</reference>
<dbReference type="STRING" id="58919.A0A316Z193"/>
<dbReference type="GO" id="GO:0000902">
    <property type="term" value="P:cell morphogenesis"/>
    <property type="evidence" value="ECO:0007669"/>
    <property type="project" value="InterPro"/>
</dbReference>
<feature type="compositionally biased region" description="Low complexity" evidence="1">
    <location>
        <begin position="199"/>
        <end position="213"/>
    </location>
</feature>
<feature type="compositionally biased region" description="Low complexity" evidence="1">
    <location>
        <begin position="174"/>
        <end position="189"/>
    </location>
</feature>